<feature type="compositionally biased region" description="Acidic residues" evidence="1">
    <location>
        <begin position="192"/>
        <end position="202"/>
    </location>
</feature>
<feature type="non-terminal residue" evidence="2">
    <location>
        <position position="202"/>
    </location>
</feature>
<feature type="compositionally biased region" description="Basic and acidic residues" evidence="1">
    <location>
        <begin position="1"/>
        <end position="14"/>
    </location>
</feature>
<dbReference type="EMBL" id="CAJNNW010001799">
    <property type="protein sequence ID" value="CAE8641032.1"/>
    <property type="molecule type" value="Genomic_DNA"/>
</dbReference>
<name>A0A813HQM8_POLGL</name>
<feature type="region of interest" description="Disordered" evidence="1">
    <location>
        <begin position="1"/>
        <end position="202"/>
    </location>
</feature>
<sequence>VKLAPRRDTGEILLREAQPTRPVAVLRRRPSEDQSRSTAISLRAAPRLLIQRGRAPLGAREDEDDELEDEEEEVEPQDFDEEEEGEEELQAEEEEEEDEEDEEDEVDAEEVERQAIRALARGSQRPKEVETARETEVAKPKVTETAANSKDGPGRSEKAPKATPAAAKLPEAKPPAARPPAAKQAPKKESSSEESEETDCSE</sequence>
<evidence type="ECO:0000313" key="3">
    <source>
        <dbReference type="Proteomes" id="UP000626109"/>
    </source>
</evidence>
<dbReference type="Proteomes" id="UP000626109">
    <property type="component" value="Unassembled WGS sequence"/>
</dbReference>
<feature type="non-terminal residue" evidence="2">
    <location>
        <position position="1"/>
    </location>
</feature>
<gene>
    <name evidence="2" type="ORF">PGLA2088_LOCUS2253</name>
</gene>
<proteinExistence type="predicted"/>
<evidence type="ECO:0000313" key="2">
    <source>
        <dbReference type="EMBL" id="CAE8641032.1"/>
    </source>
</evidence>
<evidence type="ECO:0000256" key="1">
    <source>
        <dbReference type="SAM" id="MobiDB-lite"/>
    </source>
</evidence>
<organism evidence="2 3">
    <name type="scientific">Polarella glacialis</name>
    <name type="common">Dinoflagellate</name>
    <dbReference type="NCBI Taxonomy" id="89957"/>
    <lineage>
        <taxon>Eukaryota</taxon>
        <taxon>Sar</taxon>
        <taxon>Alveolata</taxon>
        <taxon>Dinophyceae</taxon>
        <taxon>Suessiales</taxon>
        <taxon>Suessiaceae</taxon>
        <taxon>Polarella</taxon>
    </lineage>
</organism>
<comment type="caution">
    <text evidence="2">The sequence shown here is derived from an EMBL/GenBank/DDBJ whole genome shotgun (WGS) entry which is preliminary data.</text>
</comment>
<accession>A0A813HQM8</accession>
<feature type="compositionally biased region" description="Acidic residues" evidence="1">
    <location>
        <begin position="61"/>
        <end position="110"/>
    </location>
</feature>
<dbReference type="AlphaFoldDB" id="A0A813HQM8"/>
<feature type="compositionally biased region" description="Basic and acidic residues" evidence="1">
    <location>
        <begin position="125"/>
        <end position="142"/>
    </location>
</feature>
<reference evidence="2" key="1">
    <citation type="submission" date="2021-02" db="EMBL/GenBank/DDBJ databases">
        <authorList>
            <person name="Dougan E. K."/>
            <person name="Rhodes N."/>
            <person name="Thang M."/>
            <person name="Chan C."/>
        </authorList>
    </citation>
    <scope>NUCLEOTIDE SEQUENCE</scope>
</reference>
<protein>
    <submittedName>
        <fullName evidence="2">Uncharacterized protein</fullName>
    </submittedName>
</protein>